<comment type="subcellular location">
    <subcellularLocation>
        <location evidence="1">Cell membrane</location>
        <topology evidence="1">Multi-pass membrane protein</topology>
    </subcellularLocation>
</comment>
<evidence type="ECO:0000256" key="1">
    <source>
        <dbReference type="ARBA" id="ARBA00004651"/>
    </source>
</evidence>
<feature type="transmembrane region" description="Helical" evidence="6">
    <location>
        <begin position="187"/>
        <end position="208"/>
    </location>
</feature>
<evidence type="ECO:0000259" key="7">
    <source>
        <dbReference type="PROSITE" id="PS50850"/>
    </source>
</evidence>
<comment type="caution">
    <text evidence="8">The sequence shown here is derived from an EMBL/GenBank/DDBJ whole genome shotgun (WGS) entry which is preliminary data.</text>
</comment>
<reference evidence="8 9" key="1">
    <citation type="submission" date="2023-04" db="EMBL/GenBank/DDBJ databases">
        <title>Forest soil microbial communities from Buena Vista Peninsula, Colon Province, Panama.</title>
        <authorList>
            <person name="Bouskill N."/>
        </authorList>
    </citation>
    <scope>NUCLEOTIDE SEQUENCE [LARGE SCALE GENOMIC DNA]</scope>
    <source>
        <strain evidence="8 9">CFH S0262</strain>
    </source>
</reference>
<feature type="transmembrane region" description="Helical" evidence="6">
    <location>
        <begin position="403"/>
        <end position="421"/>
    </location>
</feature>
<feature type="transmembrane region" description="Helical" evidence="6">
    <location>
        <begin position="101"/>
        <end position="122"/>
    </location>
</feature>
<evidence type="ECO:0000256" key="6">
    <source>
        <dbReference type="SAM" id="Phobius"/>
    </source>
</evidence>
<evidence type="ECO:0000313" key="9">
    <source>
        <dbReference type="Proteomes" id="UP001160334"/>
    </source>
</evidence>
<feature type="transmembrane region" description="Helical" evidence="6">
    <location>
        <begin position="128"/>
        <end position="148"/>
    </location>
</feature>
<feature type="region of interest" description="Disordered" evidence="5">
    <location>
        <begin position="1"/>
        <end position="21"/>
    </location>
</feature>
<dbReference type="PANTHER" id="PTHR23528">
    <property type="match status" value="1"/>
</dbReference>
<dbReference type="Proteomes" id="UP001160334">
    <property type="component" value="Unassembled WGS sequence"/>
</dbReference>
<dbReference type="PANTHER" id="PTHR23528:SF1">
    <property type="entry name" value="MAJOR FACILITATOR SUPERFAMILY (MFS) PROFILE DOMAIN-CONTAINING PROTEIN"/>
    <property type="match status" value="1"/>
</dbReference>
<dbReference type="RefSeq" id="WP_280759452.1">
    <property type="nucleotide sequence ID" value="NZ_JARXVC010000003.1"/>
</dbReference>
<evidence type="ECO:0000256" key="4">
    <source>
        <dbReference type="ARBA" id="ARBA00023136"/>
    </source>
</evidence>
<feature type="transmembrane region" description="Helical" evidence="6">
    <location>
        <begin position="336"/>
        <end position="362"/>
    </location>
</feature>
<feature type="transmembrane region" description="Helical" evidence="6">
    <location>
        <begin position="311"/>
        <end position="330"/>
    </location>
</feature>
<dbReference type="InterPro" id="IPR005829">
    <property type="entry name" value="Sugar_transporter_CS"/>
</dbReference>
<dbReference type="PROSITE" id="PS50850">
    <property type="entry name" value="MFS"/>
    <property type="match status" value="1"/>
</dbReference>
<dbReference type="Pfam" id="PF07690">
    <property type="entry name" value="MFS_1"/>
    <property type="match status" value="1"/>
</dbReference>
<protein>
    <submittedName>
        <fullName evidence="8">MFS family permease</fullName>
    </submittedName>
</protein>
<dbReference type="PROSITE" id="PS00216">
    <property type="entry name" value="SUGAR_TRANSPORT_1"/>
    <property type="match status" value="1"/>
</dbReference>
<accession>A0ABT6M731</accession>
<keyword evidence="9" id="KW-1185">Reference proteome</keyword>
<keyword evidence="3 6" id="KW-1133">Transmembrane helix</keyword>
<evidence type="ECO:0000256" key="3">
    <source>
        <dbReference type="ARBA" id="ARBA00022989"/>
    </source>
</evidence>
<dbReference type="InterPro" id="IPR011701">
    <property type="entry name" value="MFS"/>
</dbReference>
<dbReference type="InterPro" id="IPR036259">
    <property type="entry name" value="MFS_trans_sf"/>
</dbReference>
<feature type="transmembrane region" description="Helical" evidence="6">
    <location>
        <begin position="160"/>
        <end position="181"/>
    </location>
</feature>
<name>A0ABT6M731_9NOCA</name>
<dbReference type="InterPro" id="IPR020846">
    <property type="entry name" value="MFS_dom"/>
</dbReference>
<feature type="transmembrane region" description="Helical" evidence="6">
    <location>
        <begin position="30"/>
        <end position="48"/>
    </location>
</feature>
<feature type="domain" description="Major facilitator superfamily (MFS) profile" evidence="7">
    <location>
        <begin position="25"/>
        <end position="425"/>
    </location>
</feature>
<keyword evidence="4 6" id="KW-0472">Membrane</keyword>
<feature type="transmembrane region" description="Helical" evidence="6">
    <location>
        <begin position="241"/>
        <end position="264"/>
    </location>
</feature>
<feature type="transmembrane region" description="Helical" evidence="6">
    <location>
        <begin position="284"/>
        <end position="302"/>
    </location>
</feature>
<evidence type="ECO:0000256" key="5">
    <source>
        <dbReference type="SAM" id="MobiDB-lite"/>
    </source>
</evidence>
<proteinExistence type="predicted"/>
<gene>
    <name evidence="8" type="ORF">M2280_001300</name>
</gene>
<evidence type="ECO:0000256" key="2">
    <source>
        <dbReference type="ARBA" id="ARBA00022692"/>
    </source>
</evidence>
<feature type="transmembrane region" description="Helical" evidence="6">
    <location>
        <begin position="68"/>
        <end position="89"/>
    </location>
</feature>
<feature type="transmembrane region" description="Helical" evidence="6">
    <location>
        <begin position="374"/>
        <end position="397"/>
    </location>
</feature>
<dbReference type="Gene3D" id="1.20.1250.20">
    <property type="entry name" value="MFS general substrate transporter like domains"/>
    <property type="match status" value="2"/>
</dbReference>
<evidence type="ECO:0000313" key="8">
    <source>
        <dbReference type="EMBL" id="MDH6280088.1"/>
    </source>
</evidence>
<keyword evidence="2 6" id="KW-0812">Transmembrane</keyword>
<sequence>MEQSPPGVTTTTALDTAPAPAPANRSLRRLLWSLLPTTSAIFLLWGMYGILLPAQIQELAPESKETTYAWVAAVGAALAMIAQPVAGVVSDRTRSRFGRRAPWMVGSAIVGGVALLVLGSATAVIQVAIAWCVAQVAYNFVQGPLSAVMPDRVPVERRGLFASITGVGTLVGMMAGQIAGAKFVPHFMLAWTTAAAVVLVLVLLFVILNPDRDNRPDPRKPFDVKAFLRTFWVSPREYPDFAWAFLGRFMLTLGFTVVTTYSLYISQDYIGLTLEDALDLAPKLAVLSMVGMFPATIVSGILSDRVGRRRIFVFAACVILAGALAVPFFVPTVTGLTVYSILIGIGFGMFQSVDSALISEVLPSSQDFGKDLGILNIAATLPQTLAPALAGLIVVSLGGYAALYPWAIAFVAIGGVSVWFIKSVK</sequence>
<dbReference type="EMBL" id="JARXVC010000003">
    <property type="protein sequence ID" value="MDH6280088.1"/>
    <property type="molecule type" value="Genomic_DNA"/>
</dbReference>
<dbReference type="SUPFAM" id="SSF103473">
    <property type="entry name" value="MFS general substrate transporter"/>
    <property type="match status" value="1"/>
</dbReference>
<organism evidence="8 9">
    <name type="scientific">Prescottella agglutinans</name>
    <dbReference type="NCBI Taxonomy" id="1644129"/>
    <lineage>
        <taxon>Bacteria</taxon>
        <taxon>Bacillati</taxon>
        <taxon>Actinomycetota</taxon>
        <taxon>Actinomycetes</taxon>
        <taxon>Mycobacteriales</taxon>
        <taxon>Nocardiaceae</taxon>
        <taxon>Prescottella</taxon>
    </lineage>
</organism>